<keyword evidence="2" id="KW-1185">Reference proteome</keyword>
<gene>
    <name evidence="1" type="primary">040R</name>
    <name evidence="1" type="ORF">IIV22_040R</name>
</gene>
<dbReference type="KEGG" id="vg:16414379"/>
<name>S6DCY0_9VIRU</name>
<proteinExistence type="predicted"/>
<accession>S6DCY0</accession>
<evidence type="ECO:0000313" key="1">
    <source>
        <dbReference type="EMBL" id="CCV01717.1"/>
    </source>
</evidence>
<dbReference type="GeneID" id="16414379"/>
<dbReference type="Proteomes" id="UP000154968">
    <property type="component" value="Segment"/>
</dbReference>
<sequence length="362" mass="43039">MDFFFKKGIIFGETAFKIFKKITTFSDPTKGLIECQNFHIKMDTIDFNAVKHDCAIKHGCINPVEFEKVKIKKKSNCKLELNFNSTTCFLYILPLNYSFSLKINLNQKITQINIEDVCMCQINVLLEPLLNLRKCYTINEALMNWSLNNNFLFFQDYFNHSKLINNGIVECNPKYFDEILRWFLRCENILNFVPKKFLNKVKLIQKSKINITNKYIQFMDIIILINKHFTKMVRKYHTFENIGKLSFYNLNFPIELYGNKEDILNPNIKRKSLYLVKKKNDYLHLKSWAILFNLRWFFNTRYNSKKSLGLDGEYGRTINGYGQTFHKYDDVLQWLVTHPNTIEDVEFVVLDPIPLEYIFNGL</sequence>
<reference evidence="1 2" key="1">
    <citation type="journal article" date="2013" name="J. Gen. Virol.">
        <title>Complete genome sequence of invertebrate iridescent virus 22 isolated from a blackfly larva.</title>
        <authorList>
            <person name="Piegu B."/>
            <person name="Guizard S."/>
            <person name="Spears T."/>
            <person name="Cruaud C."/>
            <person name="Couloux A."/>
            <person name="Bideshi D.K."/>
            <person name="Federici B.A."/>
            <person name="Bigot Y."/>
        </authorList>
    </citation>
    <scope>NUCLEOTIDE SEQUENCE [LARGE SCALE GENOMIC DNA]</scope>
</reference>
<dbReference type="EMBL" id="HF920633">
    <property type="protein sequence ID" value="CCV01717.1"/>
    <property type="molecule type" value="Genomic_DNA"/>
</dbReference>
<protein>
    <submittedName>
        <fullName evidence="1">Uncharacterized protein</fullName>
    </submittedName>
</protein>
<dbReference type="RefSeq" id="YP_008357338.1">
    <property type="nucleotide sequence ID" value="NC_021901.1"/>
</dbReference>
<organism evidence="1 2">
    <name type="scientific">Invertebrate iridescent virus 22</name>
    <dbReference type="NCBI Taxonomy" id="345198"/>
    <lineage>
        <taxon>Viruses</taxon>
        <taxon>Varidnaviria</taxon>
        <taxon>Bamfordvirae</taxon>
        <taxon>Nucleocytoviricota</taxon>
        <taxon>Megaviricetes</taxon>
        <taxon>Pimascovirales</taxon>
        <taxon>Pimascovirales incertae sedis</taxon>
        <taxon>Iridoviridae</taxon>
        <taxon>Betairidovirinae</taxon>
        <taxon>Chloriridovirus</taxon>
        <taxon>Chloriridovirus simulium1</taxon>
    </lineage>
</organism>
<evidence type="ECO:0000313" key="2">
    <source>
        <dbReference type="Proteomes" id="UP000154968"/>
    </source>
</evidence>